<dbReference type="Gene3D" id="3.40.50.12660">
    <property type="match status" value="1"/>
</dbReference>
<dbReference type="Proteomes" id="UP000292702">
    <property type="component" value="Unassembled WGS sequence"/>
</dbReference>
<dbReference type="EMBL" id="RWJN01000039">
    <property type="protein sequence ID" value="TCD69525.1"/>
    <property type="molecule type" value="Genomic_DNA"/>
</dbReference>
<proteinExistence type="inferred from homology"/>
<dbReference type="AlphaFoldDB" id="A0A4R0RT36"/>
<gene>
    <name evidence="3" type="ORF">EIP91_007148</name>
</gene>
<reference evidence="3 4" key="1">
    <citation type="submission" date="2018-11" db="EMBL/GenBank/DDBJ databases">
        <title>Genome assembly of Steccherinum ochraceum LE-BIN_3174, the white-rot fungus of the Steccherinaceae family (The Residual Polyporoid clade, Polyporales, Basidiomycota).</title>
        <authorList>
            <person name="Fedorova T.V."/>
            <person name="Glazunova O.A."/>
            <person name="Landesman E.O."/>
            <person name="Moiseenko K.V."/>
            <person name="Psurtseva N.V."/>
            <person name="Savinova O.S."/>
            <person name="Shakhova N.V."/>
            <person name="Tyazhelova T.V."/>
            <person name="Vasina D.V."/>
        </authorList>
    </citation>
    <scope>NUCLEOTIDE SEQUENCE [LARGE SCALE GENOMIC DNA]</scope>
    <source>
        <strain evidence="3 4">LE-BIN_3174</strain>
    </source>
</reference>
<dbReference type="PANTHER" id="PTHR48104">
    <property type="entry name" value="METACASPASE-4"/>
    <property type="match status" value="1"/>
</dbReference>
<feature type="compositionally biased region" description="Polar residues" evidence="2">
    <location>
        <begin position="487"/>
        <end position="496"/>
    </location>
</feature>
<dbReference type="GO" id="GO:0004197">
    <property type="term" value="F:cysteine-type endopeptidase activity"/>
    <property type="evidence" value="ECO:0007669"/>
    <property type="project" value="TreeGrafter"/>
</dbReference>
<comment type="similarity">
    <text evidence="1">Belongs to the peptidase C14B family.</text>
</comment>
<dbReference type="InterPro" id="IPR050452">
    <property type="entry name" value="Metacaspase"/>
</dbReference>
<comment type="caution">
    <text evidence="3">The sequence shown here is derived from an EMBL/GenBank/DDBJ whole genome shotgun (WGS) entry which is preliminary data.</text>
</comment>
<dbReference type="PANTHER" id="PTHR48104:SF30">
    <property type="entry name" value="METACASPASE-1"/>
    <property type="match status" value="1"/>
</dbReference>
<feature type="region of interest" description="Disordered" evidence="2">
    <location>
        <begin position="470"/>
        <end position="496"/>
    </location>
</feature>
<evidence type="ECO:0000256" key="2">
    <source>
        <dbReference type="SAM" id="MobiDB-lite"/>
    </source>
</evidence>
<protein>
    <recommendedName>
        <fullName evidence="5">Ca(2+)-dependent cysteine protease</fullName>
    </recommendedName>
</protein>
<feature type="compositionally biased region" description="Low complexity" evidence="2">
    <location>
        <begin position="205"/>
        <end position="228"/>
    </location>
</feature>
<name>A0A4R0RT36_9APHY</name>
<feature type="compositionally biased region" description="Polar residues" evidence="2">
    <location>
        <begin position="229"/>
        <end position="251"/>
    </location>
</feature>
<evidence type="ECO:0000256" key="1">
    <source>
        <dbReference type="ARBA" id="ARBA00009005"/>
    </source>
</evidence>
<accession>A0A4R0RT36</accession>
<keyword evidence="4" id="KW-1185">Reference proteome</keyword>
<evidence type="ECO:0000313" key="4">
    <source>
        <dbReference type="Proteomes" id="UP000292702"/>
    </source>
</evidence>
<dbReference type="OrthoDB" id="3223806at2759"/>
<organism evidence="3 4">
    <name type="scientific">Steccherinum ochraceum</name>
    <dbReference type="NCBI Taxonomy" id="92696"/>
    <lineage>
        <taxon>Eukaryota</taxon>
        <taxon>Fungi</taxon>
        <taxon>Dikarya</taxon>
        <taxon>Basidiomycota</taxon>
        <taxon>Agaricomycotina</taxon>
        <taxon>Agaricomycetes</taxon>
        <taxon>Polyporales</taxon>
        <taxon>Steccherinaceae</taxon>
        <taxon>Steccherinum</taxon>
    </lineage>
</organism>
<dbReference type="GO" id="GO:0006508">
    <property type="term" value="P:proteolysis"/>
    <property type="evidence" value="ECO:0007669"/>
    <property type="project" value="TreeGrafter"/>
</dbReference>
<evidence type="ECO:0008006" key="5">
    <source>
        <dbReference type="Google" id="ProtNLM"/>
    </source>
</evidence>
<dbReference type="GO" id="GO:0005737">
    <property type="term" value="C:cytoplasm"/>
    <property type="evidence" value="ECO:0007669"/>
    <property type="project" value="TreeGrafter"/>
</dbReference>
<evidence type="ECO:0000313" key="3">
    <source>
        <dbReference type="EMBL" id="TCD69525.1"/>
    </source>
</evidence>
<sequence>MSLTPESDVLPSSVDHALDTLVPASPVLQHHPNRKRALLIGITYRDAEHERERLIRPVEDVAAFKGLLIRKYAYEDEGIVVMTDTEDVMDHLQPTKANILREIRHLVTGTEAGDALVFLYAGHSHQRAESKKGNEQDGKDECIETMDGEEIIDNDLKATLVEPLPVGSRLTAIFDSCHSGTLLDLPHYLCNTRGLTVACQPSPPSSTASSRQSTAFSGSGSFSLGTGTDAKSNQSSRNNSTAASPNEYDSTGHTLSLVIPAETASGTNIVHAKPFTVSPESTLSLGEAAAEEISENLTTPIAAVGALPVDVGRVLGGESVQSPIQVAGSLSEECEGDCELSTGSMGPVVLSISSCMDNERTYEDAGDDSDELKHKEPDSLIKVLVDILDQNPYPPLEKFIIAVRKRTRTMAIRRAAYLSKSLKEFDVHAISKGSEDYEDYVAAKAAEEEMKRQNALFGSLHKLDRSQTFDLGPIRSSRHTNRFHPYPSNSSDTQSR</sequence>
<feature type="region of interest" description="Disordered" evidence="2">
    <location>
        <begin position="199"/>
        <end position="251"/>
    </location>
</feature>